<comment type="subcellular location">
    <subcellularLocation>
        <location evidence="1">Endomembrane system</location>
        <topology evidence="1">Multi-pass membrane protein</topology>
    </subcellularLocation>
</comment>
<evidence type="ECO:0000256" key="7">
    <source>
        <dbReference type="SAM" id="Phobius"/>
    </source>
</evidence>
<evidence type="ECO:0000256" key="1">
    <source>
        <dbReference type="ARBA" id="ARBA00004127"/>
    </source>
</evidence>
<feature type="transmembrane region" description="Helical" evidence="7">
    <location>
        <begin position="284"/>
        <end position="303"/>
    </location>
</feature>
<keyword evidence="5 7" id="KW-1133">Transmembrane helix</keyword>
<comment type="similarity">
    <text evidence="2">Belongs to the major facilitator superfamily.</text>
</comment>
<feature type="transmembrane region" description="Helical" evidence="7">
    <location>
        <begin position="129"/>
        <end position="148"/>
    </location>
</feature>
<evidence type="ECO:0000256" key="3">
    <source>
        <dbReference type="ARBA" id="ARBA00022448"/>
    </source>
</evidence>
<keyword evidence="4 7" id="KW-0812">Transmembrane</keyword>
<feature type="transmembrane region" description="Helical" evidence="7">
    <location>
        <begin position="360"/>
        <end position="381"/>
    </location>
</feature>
<feature type="transmembrane region" description="Helical" evidence="7">
    <location>
        <begin position="61"/>
        <end position="86"/>
    </location>
</feature>
<evidence type="ECO:0000313" key="10">
    <source>
        <dbReference type="Proteomes" id="UP000823405"/>
    </source>
</evidence>
<keyword evidence="10" id="KW-1185">Reference proteome</keyword>
<feature type="transmembrane region" description="Helical" evidence="7">
    <location>
        <begin position="154"/>
        <end position="175"/>
    </location>
</feature>
<sequence length="540" mass="57772">MADDRTDALQVAEKGKLETNLARSIDSVPTAAEGKVEETGKAEVLPVGYVDQSRVLPPKELALVFVALSVSLFMASLDQTIVSVLIPALGSTFNAPQYIAWVGTSYLLCNTAFQPLYGKLSDIFGRKSTILTAIFLFLAGSLICGAAPSMNVLIFGRSMAGAGAAGMISLTMIIISDVVSMRERGKYQGIIGSMFGLSSVVGPLLGGVLAEKSTWRWGFYLNLPIGVVGTAIIIWVLRLPAVKGTRQDKLKRIDFLGSFTIVVGIVCVLLSTNWGGNEYAWNSVQVIVPYIVGGLFLLAFLYIEAKVAVEPIMPFRLFSNQSVSAAFVTSFFIGGAFMGAVFYCPLYFQMVKHFNATKAGIHLLPMVGGMMFGGIGGGIAVSKSGRYRPFIWGALVIYTTGIALLSLWDENSGLGVQIGFLFVVGLGLGGCMQNIVLAGQCAVPQADIATVTSMMSFFRSMGGVVCVAIGGSLINNILTQNGVDPNNFLTIMAHPEIYAKAIQTIFRQCIAWPALAFISALFLKHHELRKTVRSEGVVEA</sequence>
<organism evidence="9 10">
    <name type="scientific">Linnemannia gamsii</name>
    <dbReference type="NCBI Taxonomy" id="64522"/>
    <lineage>
        <taxon>Eukaryota</taxon>
        <taxon>Fungi</taxon>
        <taxon>Fungi incertae sedis</taxon>
        <taxon>Mucoromycota</taxon>
        <taxon>Mortierellomycotina</taxon>
        <taxon>Mortierellomycetes</taxon>
        <taxon>Mortierellales</taxon>
        <taxon>Mortierellaceae</taxon>
        <taxon>Linnemannia</taxon>
    </lineage>
</organism>
<dbReference type="Gene3D" id="1.20.1720.10">
    <property type="entry name" value="Multidrug resistance protein D"/>
    <property type="match status" value="1"/>
</dbReference>
<dbReference type="OrthoDB" id="10021397at2759"/>
<feature type="transmembrane region" description="Helical" evidence="7">
    <location>
        <begin position="414"/>
        <end position="437"/>
    </location>
</feature>
<accession>A0A9P6R2F4</accession>
<evidence type="ECO:0000256" key="6">
    <source>
        <dbReference type="ARBA" id="ARBA00023136"/>
    </source>
</evidence>
<feature type="transmembrane region" description="Helical" evidence="7">
    <location>
        <begin position="253"/>
        <end position="272"/>
    </location>
</feature>
<comment type="caution">
    <text evidence="9">The sequence shown here is derived from an EMBL/GenBank/DDBJ whole genome shotgun (WGS) entry which is preliminary data.</text>
</comment>
<feature type="transmembrane region" description="Helical" evidence="7">
    <location>
        <begin position="505"/>
        <end position="523"/>
    </location>
</feature>
<feature type="transmembrane region" description="Helical" evidence="7">
    <location>
        <begin position="457"/>
        <end position="478"/>
    </location>
</feature>
<protein>
    <recommendedName>
        <fullName evidence="8">Major facilitator superfamily (MFS) profile domain-containing protein</fullName>
    </recommendedName>
</protein>
<evidence type="ECO:0000313" key="9">
    <source>
        <dbReference type="EMBL" id="KAG0307368.1"/>
    </source>
</evidence>
<dbReference type="InterPro" id="IPR036259">
    <property type="entry name" value="MFS_trans_sf"/>
</dbReference>
<dbReference type="InterPro" id="IPR020846">
    <property type="entry name" value="MFS_dom"/>
</dbReference>
<feature type="transmembrane region" description="Helical" evidence="7">
    <location>
        <begin position="187"/>
        <end position="205"/>
    </location>
</feature>
<name>A0A9P6R2F4_9FUNG</name>
<evidence type="ECO:0000259" key="8">
    <source>
        <dbReference type="PROSITE" id="PS50850"/>
    </source>
</evidence>
<dbReference type="PROSITE" id="PS50850">
    <property type="entry name" value="MFS"/>
    <property type="match status" value="1"/>
</dbReference>
<evidence type="ECO:0000256" key="4">
    <source>
        <dbReference type="ARBA" id="ARBA00022692"/>
    </source>
</evidence>
<feature type="transmembrane region" description="Helical" evidence="7">
    <location>
        <begin position="217"/>
        <end position="241"/>
    </location>
</feature>
<evidence type="ECO:0000256" key="2">
    <source>
        <dbReference type="ARBA" id="ARBA00008335"/>
    </source>
</evidence>
<dbReference type="Proteomes" id="UP000823405">
    <property type="component" value="Unassembled WGS sequence"/>
</dbReference>
<dbReference type="GO" id="GO:0022857">
    <property type="term" value="F:transmembrane transporter activity"/>
    <property type="evidence" value="ECO:0007669"/>
    <property type="project" value="InterPro"/>
</dbReference>
<dbReference type="PANTHER" id="PTHR23501">
    <property type="entry name" value="MAJOR FACILITATOR SUPERFAMILY"/>
    <property type="match status" value="1"/>
</dbReference>
<dbReference type="PRINTS" id="PR01036">
    <property type="entry name" value="TCRTETB"/>
</dbReference>
<keyword evidence="6 7" id="KW-0472">Membrane</keyword>
<dbReference type="EMBL" id="JAAAIN010001076">
    <property type="protein sequence ID" value="KAG0307368.1"/>
    <property type="molecule type" value="Genomic_DNA"/>
</dbReference>
<dbReference type="PANTHER" id="PTHR23501:SF191">
    <property type="entry name" value="VACUOLAR BASIC AMINO ACID TRANSPORTER 4"/>
    <property type="match status" value="1"/>
</dbReference>
<reference evidence="9" key="1">
    <citation type="journal article" date="2020" name="Fungal Divers.">
        <title>Resolving the Mortierellaceae phylogeny through synthesis of multi-gene phylogenetics and phylogenomics.</title>
        <authorList>
            <person name="Vandepol N."/>
            <person name="Liber J."/>
            <person name="Desiro A."/>
            <person name="Na H."/>
            <person name="Kennedy M."/>
            <person name="Barry K."/>
            <person name="Grigoriev I.V."/>
            <person name="Miller A.N."/>
            <person name="O'Donnell K."/>
            <person name="Stajich J.E."/>
            <person name="Bonito G."/>
        </authorList>
    </citation>
    <scope>NUCLEOTIDE SEQUENCE</scope>
    <source>
        <strain evidence="9">NVP60</strain>
    </source>
</reference>
<keyword evidence="3" id="KW-0813">Transport</keyword>
<feature type="transmembrane region" description="Helical" evidence="7">
    <location>
        <begin position="390"/>
        <end position="408"/>
    </location>
</feature>
<dbReference type="InterPro" id="IPR011701">
    <property type="entry name" value="MFS"/>
</dbReference>
<dbReference type="FunFam" id="1.20.1720.10:FF:000013">
    <property type="entry name" value="Related to multidrug resistance proteins"/>
    <property type="match status" value="1"/>
</dbReference>
<dbReference type="AlphaFoldDB" id="A0A9P6R2F4"/>
<evidence type="ECO:0000256" key="5">
    <source>
        <dbReference type="ARBA" id="ARBA00022989"/>
    </source>
</evidence>
<dbReference type="Gene3D" id="1.20.1250.20">
    <property type="entry name" value="MFS general substrate transporter like domains"/>
    <property type="match status" value="1"/>
</dbReference>
<dbReference type="GO" id="GO:0012505">
    <property type="term" value="C:endomembrane system"/>
    <property type="evidence" value="ECO:0007669"/>
    <property type="project" value="UniProtKB-SubCell"/>
</dbReference>
<gene>
    <name evidence="9" type="ORF">BGZ97_000424</name>
</gene>
<feature type="transmembrane region" description="Helical" evidence="7">
    <location>
        <begin position="323"/>
        <end position="348"/>
    </location>
</feature>
<dbReference type="CDD" id="cd17502">
    <property type="entry name" value="MFS_Azr1_MDR_like"/>
    <property type="match status" value="1"/>
</dbReference>
<proteinExistence type="inferred from homology"/>
<feature type="domain" description="Major facilitator superfamily (MFS) profile" evidence="8">
    <location>
        <begin position="64"/>
        <end position="528"/>
    </location>
</feature>
<feature type="transmembrane region" description="Helical" evidence="7">
    <location>
        <begin position="98"/>
        <end position="117"/>
    </location>
</feature>
<dbReference type="SUPFAM" id="SSF103473">
    <property type="entry name" value="MFS general substrate transporter"/>
    <property type="match status" value="1"/>
</dbReference>
<dbReference type="Pfam" id="PF07690">
    <property type="entry name" value="MFS_1"/>
    <property type="match status" value="1"/>
</dbReference>
<dbReference type="GO" id="GO:0005886">
    <property type="term" value="C:plasma membrane"/>
    <property type="evidence" value="ECO:0007669"/>
    <property type="project" value="TreeGrafter"/>
</dbReference>